<dbReference type="AlphaFoldDB" id="A0A815Y3K1"/>
<name>A0A815Y3K1_9BILA</name>
<dbReference type="OrthoDB" id="10064970at2759"/>
<dbReference type="Proteomes" id="UP000663834">
    <property type="component" value="Unassembled WGS sequence"/>
</dbReference>
<proteinExistence type="predicted"/>
<sequence length="903" mass="104527">MNFGLHSDTSLVDTSILPNDIFTRVDDDFYSIVKLLADDSVFDILRMQLINSARKLLNIDVFAFFQIESEETDTIKAESCFKSKTGQYIVKPGIQTGLSNLIKLLKQKLKQDEELAMNENNETQHKYISEEFIDRHPLLKSLIKWYQQNDSEDNNKTNRFLTSLIDNLVFNLTQSSNHFRYTGLIKKFAISLYVLGGKQCYEFVRLNMPGAIPNLSTLGDLINKSNMTLTEAEFKFDSLRQFQSGFGFCSEDTTGVIPKVEHDSSTNSFIGFTTSIVDGIPLTKHYQADTFDDFKMVYNTNEIARLLNVHMFQSISAEDNPTNFPKPLLLSAYGVDNKFTAMDILRRWMYIFENCLDKGARIIGFSTDADNKYVSAMRLASNFFASLPNFKLDKHQHAFKIDIPNDWTWFFLNRNQIFLFFQDPVHIVTKWRNRLLSSTAKLCIGNDNISMAHIEQLINNNNYTKLDHGLTISDINPKDRQNYNSCIKLISDDVINLLNDSVDSNGTIVYLTLLKMIYNSCIKLISDDVINLLNDSVDSNGTIVYLTLLKMIIKAYIDKSTSIRERIQSAWCVVFVCRLWWSWLEKTSTLKLSKTGQRKNERKTKINKYFITRPAYIYISIELNAHNLLYLVLLVKQQYLPKQTLINIHLFNSQPCESLFRDARSLSSTFSTMVNFTVKDFIRRSQKLSILNQLKYDQSGKDLSFPIHHKHKREHSLTSSHQLDEIDTLDIEQLILNAYNQAIHLIKHSKMLHLLNQHKINCLNDLSTYIFNILNKNSRMINYSFRTENITDEEFGLDEDNDDNDVVNYAIDQPIDEILFDFQHDVVSDDDYDILNSTKSDFNGIRVVDNINPALRQSYFKVKINDNIKYIHKQSACWLQSNQITKLSSDRLSRVIQQTSDNN</sequence>
<protein>
    <submittedName>
        <fullName evidence="1">Uncharacterized protein</fullName>
    </submittedName>
</protein>
<evidence type="ECO:0000313" key="2">
    <source>
        <dbReference type="Proteomes" id="UP000663834"/>
    </source>
</evidence>
<reference evidence="1" key="1">
    <citation type="submission" date="2021-02" db="EMBL/GenBank/DDBJ databases">
        <authorList>
            <person name="Nowell W R."/>
        </authorList>
    </citation>
    <scope>NUCLEOTIDE SEQUENCE</scope>
</reference>
<organism evidence="1 2">
    <name type="scientific">Rotaria magnacalcarata</name>
    <dbReference type="NCBI Taxonomy" id="392030"/>
    <lineage>
        <taxon>Eukaryota</taxon>
        <taxon>Metazoa</taxon>
        <taxon>Spiralia</taxon>
        <taxon>Gnathifera</taxon>
        <taxon>Rotifera</taxon>
        <taxon>Eurotatoria</taxon>
        <taxon>Bdelloidea</taxon>
        <taxon>Philodinida</taxon>
        <taxon>Philodinidae</taxon>
        <taxon>Rotaria</taxon>
    </lineage>
</organism>
<dbReference type="EMBL" id="CAJNOW010009543">
    <property type="protein sequence ID" value="CAF1565195.1"/>
    <property type="molecule type" value="Genomic_DNA"/>
</dbReference>
<accession>A0A815Y3K1</accession>
<gene>
    <name evidence="1" type="ORF">KQP761_LOCUS18697</name>
</gene>
<evidence type="ECO:0000313" key="1">
    <source>
        <dbReference type="EMBL" id="CAF1565195.1"/>
    </source>
</evidence>
<comment type="caution">
    <text evidence="1">The sequence shown here is derived from an EMBL/GenBank/DDBJ whole genome shotgun (WGS) entry which is preliminary data.</text>
</comment>